<dbReference type="Proteomes" id="UP000613011">
    <property type="component" value="Unassembled WGS sequence"/>
</dbReference>
<keyword evidence="3" id="KW-0808">Transferase</keyword>
<dbReference type="Pfam" id="PF13641">
    <property type="entry name" value="Glyco_tranf_2_3"/>
    <property type="match status" value="1"/>
</dbReference>
<evidence type="ECO:0000256" key="7">
    <source>
        <dbReference type="SAM" id="Phobius"/>
    </source>
</evidence>
<evidence type="ECO:0000256" key="2">
    <source>
        <dbReference type="ARBA" id="ARBA00022676"/>
    </source>
</evidence>
<keyword evidence="6 7" id="KW-0472">Membrane</keyword>
<evidence type="ECO:0000256" key="1">
    <source>
        <dbReference type="ARBA" id="ARBA00004141"/>
    </source>
</evidence>
<evidence type="ECO:0000256" key="4">
    <source>
        <dbReference type="ARBA" id="ARBA00022692"/>
    </source>
</evidence>
<evidence type="ECO:0000313" key="8">
    <source>
        <dbReference type="EMBL" id="MBL0418999.1"/>
    </source>
</evidence>
<dbReference type="GO" id="GO:0016020">
    <property type="term" value="C:membrane"/>
    <property type="evidence" value="ECO:0007669"/>
    <property type="project" value="UniProtKB-SubCell"/>
</dbReference>
<dbReference type="EMBL" id="JAEQNA010000001">
    <property type="protein sequence ID" value="MBL0418999.1"/>
    <property type="molecule type" value="Genomic_DNA"/>
</dbReference>
<dbReference type="Gene3D" id="3.90.550.10">
    <property type="entry name" value="Spore Coat Polysaccharide Biosynthesis Protein SpsA, Chain A"/>
    <property type="match status" value="1"/>
</dbReference>
<keyword evidence="5 7" id="KW-1133">Transmembrane helix</keyword>
<comment type="caution">
    <text evidence="8">The sequence shown here is derived from an EMBL/GenBank/DDBJ whole genome shotgun (WGS) entry which is preliminary data.</text>
</comment>
<dbReference type="CDD" id="cd06423">
    <property type="entry name" value="CESA_like"/>
    <property type="match status" value="1"/>
</dbReference>
<protein>
    <submittedName>
        <fullName evidence="8">Glycosyltransferase family 2 protein</fullName>
    </submittedName>
</protein>
<dbReference type="PANTHER" id="PTHR43867">
    <property type="entry name" value="CELLULOSE SYNTHASE CATALYTIC SUBUNIT A [UDP-FORMING]"/>
    <property type="match status" value="1"/>
</dbReference>
<dbReference type="SUPFAM" id="SSF53448">
    <property type="entry name" value="Nucleotide-diphospho-sugar transferases"/>
    <property type="match status" value="1"/>
</dbReference>
<dbReference type="AlphaFoldDB" id="A0A937D035"/>
<feature type="transmembrane region" description="Helical" evidence="7">
    <location>
        <begin position="670"/>
        <end position="687"/>
    </location>
</feature>
<name>A0A937D035_9BURK</name>
<evidence type="ECO:0000256" key="5">
    <source>
        <dbReference type="ARBA" id="ARBA00022989"/>
    </source>
</evidence>
<comment type="subcellular location">
    <subcellularLocation>
        <location evidence="1">Membrane</location>
        <topology evidence="1">Multi-pass membrane protein</topology>
    </subcellularLocation>
</comment>
<sequence>MSALPNTPPVVDWTRLPLLLVGLGSDTASDVIAPLAAAGYTVRLGGPLDLTRGGPWGLVIAAPSIPGMGSLELLSALRGEETPAAGGLLVIGPGEQLAASGALREAQPGGPHVRGLAWPFEPTQLVGRVQSMLRDASRPEATTPPPVPQDAQLSVLQEAELLEHIGAERQDLLAGRVPGDSFVAAVLLDELARFAGRLSGAAMHHLWRQVAELAQLDALADEQVSLGAEGDLLLLMPGTSARAAGRRLRMLSRRIAGHRFDLQGQSTQYTPALGYASVRRSADAVQAVQHARAAARQSALHLDLQPALYRAARETAPKPPPRSALLGWLSQLQARHALLVQYAITMLLGLGLPFLVYWGLGSHGMDISRGVYVFVVVSLTLTALSIWAEGWLAMKRVDPPSQPAAPYPKASAIIAAYLPNEAPIIEDTVQAFLRVQYPGPLQIILAYNTPRDMPEIEDRLQQIAREDPRFLPMRVRTSTSKAQNVNAALPYATGEFTAVFDADHQPDPDSFRRAWRWLSHGADVIQGHCYIRNGASSWVARMVAVEFEQIYAVSHPGRARLHGFGIFGGSNGYWRTPLLRELRMHGFMLTEDIDSSMRAVLRGRRIVSDPYLVSRELAPETLQALAKQRLRWAQGWLQISLKWVLPAMRSPRLTLQQKLGMLQLLAWREVYPWVSMQILPLIAWWAVEAGSLSRIDWFVPLFVVTSLFTLTTGPGQVWFTWKLADPQLRRHPRWFGFYLVTSVLFYAGLKNAWNRIAHLKEALGETTWVVTTRSKAKK</sequence>
<keyword evidence="9" id="KW-1185">Reference proteome</keyword>
<keyword evidence="4 7" id="KW-0812">Transmembrane</keyword>
<evidence type="ECO:0000256" key="3">
    <source>
        <dbReference type="ARBA" id="ARBA00022679"/>
    </source>
</evidence>
<dbReference type="InterPro" id="IPR050321">
    <property type="entry name" value="Glycosyltr_2/OpgH_subfam"/>
</dbReference>
<dbReference type="PANTHER" id="PTHR43867:SF2">
    <property type="entry name" value="CELLULOSE SYNTHASE CATALYTIC SUBUNIT A [UDP-FORMING]"/>
    <property type="match status" value="1"/>
</dbReference>
<feature type="transmembrane region" description="Helical" evidence="7">
    <location>
        <begin position="372"/>
        <end position="394"/>
    </location>
</feature>
<reference evidence="8" key="1">
    <citation type="submission" date="2021-01" db="EMBL/GenBank/DDBJ databases">
        <title>Ramlibacter sp. strain AW1 16S ribosomal RNA gene Genome sequencing and assembly.</title>
        <authorList>
            <person name="Kang M."/>
        </authorList>
    </citation>
    <scope>NUCLEOTIDE SEQUENCE</scope>
    <source>
        <strain evidence="8">AW1</strain>
    </source>
</reference>
<evidence type="ECO:0000313" key="9">
    <source>
        <dbReference type="Proteomes" id="UP000613011"/>
    </source>
</evidence>
<accession>A0A937D035</accession>
<feature type="transmembrane region" description="Helical" evidence="7">
    <location>
        <begin position="339"/>
        <end position="360"/>
    </location>
</feature>
<dbReference type="RefSeq" id="WP_201682060.1">
    <property type="nucleotide sequence ID" value="NZ_JAEQNA010000001.1"/>
</dbReference>
<feature type="transmembrane region" description="Helical" evidence="7">
    <location>
        <begin position="731"/>
        <end position="749"/>
    </location>
</feature>
<dbReference type="InterPro" id="IPR029044">
    <property type="entry name" value="Nucleotide-diphossugar_trans"/>
</dbReference>
<evidence type="ECO:0000256" key="6">
    <source>
        <dbReference type="ARBA" id="ARBA00023136"/>
    </source>
</evidence>
<proteinExistence type="predicted"/>
<gene>
    <name evidence="8" type="ORF">JI739_01445</name>
</gene>
<organism evidence="8 9">
    <name type="scientific">Ramlibacter aurantiacus</name>
    <dbReference type="NCBI Taxonomy" id="2801330"/>
    <lineage>
        <taxon>Bacteria</taxon>
        <taxon>Pseudomonadati</taxon>
        <taxon>Pseudomonadota</taxon>
        <taxon>Betaproteobacteria</taxon>
        <taxon>Burkholderiales</taxon>
        <taxon>Comamonadaceae</taxon>
        <taxon>Ramlibacter</taxon>
    </lineage>
</organism>
<dbReference type="GO" id="GO:0016757">
    <property type="term" value="F:glycosyltransferase activity"/>
    <property type="evidence" value="ECO:0007669"/>
    <property type="project" value="UniProtKB-KW"/>
</dbReference>
<keyword evidence="2" id="KW-0328">Glycosyltransferase</keyword>
<feature type="transmembrane region" description="Helical" evidence="7">
    <location>
        <begin position="699"/>
        <end position="719"/>
    </location>
</feature>